<protein>
    <submittedName>
        <fullName evidence="4">TBC1 domain family member 30-like isoform X1</fullName>
    </submittedName>
</protein>
<sequence length="748" mass="82512">MAALMASVRDNFIGYFRTGEDTRIRFSVEPTAGEEGFQQWKHALKAVARLPMGIPHEFRRKIWLRLAEDHIRESKLDWEKTKRVCFNERSNPDDNKLGRQIVKDLHRTGWNGFSGQEAEDDRATLKRVLLAYARFNKAVGYCQGFNVLAGLILDVVERKEDDALKIMIFVIGHVLPQSYFSNNLRALSVDMAVFRDLLRLKLPQLARHLDHLQDAAKDSNGSHYEPPLTNVFTMQWFLTLFATCLQKSTVLRVWDSILLEGSEVILRTALAIWGKLSPRIQGVDSADQFYGTMGLLMQEMLELNMIDCKDLLAEIYSMAPFPFPEVTELREKYTYNITPLHSTAKRVNIFSDDETEMTEDDMAATIGCFTGMIPPTQTPLPRPRGTAREPDDGHILDIQSVTPGALSPQPDMGSPWQQSTLERTTMDITTLRKQYGKLRERQAQAQIILAGAHAQRKPARERHQHQRAPPTGTFPPMTGAPIIINHLYLSNSSGGRGRGVRSGRGGVANPCHGVRTMQPSQRDRHGLVEARNGTQADVSTPAHASADVPSQGDRHGLVEARNGTQADVGAPAYATADFPSQDGETEDSVEEGENSRRGDDDDDNVQRTRSATCPAAAEPPSDDGEATAASEGGGGWGGGAAAGLANVKPRRTTSVSICEPLSSQRPTTKSTHYPFPRRHSLQRSNVCMQLGMYGHRAGVVGAGVACGGDPSSRHVGDAAEPGVTEIKASHINQCLHRQYMAQIKVERN</sequence>
<feature type="compositionally biased region" description="Polar residues" evidence="1">
    <location>
        <begin position="655"/>
        <end position="671"/>
    </location>
</feature>
<dbReference type="PANTHER" id="PTHR13399">
    <property type="entry name" value="TRANSLOCON-ASSOCIATED PROTEIN TRAP , GAMMA SUBUNIT"/>
    <property type="match status" value="1"/>
</dbReference>
<gene>
    <name evidence="4" type="primary">LOC106816926</name>
</gene>
<feature type="domain" description="Rab-GAP TBC" evidence="2">
    <location>
        <begin position="53"/>
        <end position="261"/>
    </location>
</feature>
<evidence type="ECO:0000259" key="2">
    <source>
        <dbReference type="PROSITE" id="PS50086"/>
    </source>
</evidence>
<dbReference type="Proteomes" id="UP000695022">
    <property type="component" value="Unplaced"/>
</dbReference>
<accession>A0ABM1EXY5</accession>
<feature type="region of interest" description="Disordered" evidence="1">
    <location>
        <begin position="574"/>
        <end position="643"/>
    </location>
</feature>
<feature type="region of interest" description="Disordered" evidence="1">
    <location>
        <begin position="371"/>
        <end position="391"/>
    </location>
</feature>
<dbReference type="InterPro" id="IPR000195">
    <property type="entry name" value="Rab-GAP-TBC_dom"/>
</dbReference>
<dbReference type="PANTHER" id="PTHR13399:SF4">
    <property type="entry name" value="TBC1 DOMAIN FAMILY MEMBER 30"/>
    <property type="match status" value="1"/>
</dbReference>
<feature type="compositionally biased region" description="Gly residues" evidence="1">
    <location>
        <begin position="631"/>
        <end position="641"/>
    </location>
</feature>
<dbReference type="SUPFAM" id="SSF47923">
    <property type="entry name" value="Ypt/Rab-GAP domain of gyp1p"/>
    <property type="match status" value="2"/>
</dbReference>
<dbReference type="Gene3D" id="1.10.472.80">
    <property type="entry name" value="Ypt/Rab-GAP domain of gyp1p, domain 3"/>
    <property type="match status" value="1"/>
</dbReference>
<feature type="region of interest" description="Disordered" evidence="1">
    <location>
        <begin position="453"/>
        <end position="477"/>
    </location>
</feature>
<evidence type="ECO:0000313" key="4">
    <source>
        <dbReference type="RefSeq" id="XP_014677056.1"/>
    </source>
</evidence>
<feature type="region of interest" description="Disordered" evidence="1">
    <location>
        <begin position="655"/>
        <end position="676"/>
    </location>
</feature>
<evidence type="ECO:0000313" key="3">
    <source>
        <dbReference type="Proteomes" id="UP000695022"/>
    </source>
</evidence>
<dbReference type="SMART" id="SM00164">
    <property type="entry name" value="TBC"/>
    <property type="match status" value="1"/>
</dbReference>
<dbReference type="InterPro" id="IPR035969">
    <property type="entry name" value="Rab-GAP_TBC_sf"/>
</dbReference>
<feature type="compositionally biased region" description="Basic residues" evidence="1">
    <location>
        <begin position="454"/>
        <end position="466"/>
    </location>
</feature>
<keyword evidence="3" id="KW-1185">Reference proteome</keyword>
<dbReference type="PROSITE" id="PS50086">
    <property type="entry name" value="TBC_RABGAP"/>
    <property type="match status" value="1"/>
</dbReference>
<feature type="region of interest" description="Disordered" evidence="1">
    <location>
        <begin position="494"/>
        <end position="555"/>
    </location>
</feature>
<name>A0ABM1EXY5_PRICU</name>
<evidence type="ECO:0000256" key="1">
    <source>
        <dbReference type="SAM" id="MobiDB-lite"/>
    </source>
</evidence>
<dbReference type="GeneID" id="106816926"/>
<dbReference type="Gene3D" id="1.10.8.270">
    <property type="entry name" value="putative rabgap domain of human tbc1 domain family member 14 like domains"/>
    <property type="match status" value="1"/>
</dbReference>
<feature type="compositionally biased region" description="Gly residues" evidence="1">
    <location>
        <begin position="494"/>
        <end position="506"/>
    </location>
</feature>
<organism evidence="3 4">
    <name type="scientific">Priapulus caudatus</name>
    <name type="common">Priapulid worm</name>
    <dbReference type="NCBI Taxonomy" id="37621"/>
    <lineage>
        <taxon>Eukaryota</taxon>
        <taxon>Metazoa</taxon>
        <taxon>Ecdysozoa</taxon>
        <taxon>Scalidophora</taxon>
        <taxon>Priapulida</taxon>
        <taxon>Priapulimorpha</taxon>
        <taxon>Priapulimorphida</taxon>
        <taxon>Priapulidae</taxon>
        <taxon>Priapulus</taxon>
    </lineage>
</organism>
<dbReference type="RefSeq" id="XP_014677056.1">
    <property type="nucleotide sequence ID" value="XM_014821570.1"/>
</dbReference>
<dbReference type="Pfam" id="PF00566">
    <property type="entry name" value="RabGAP-TBC"/>
    <property type="match status" value="1"/>
</dbReference>
<feature type="compositionally biased region" description="Acidic residues" evidence="1">
    <location>
        <begin position="583"/>
        <end position="592"/>
    </location>
</feature>
<reference evidence="4" key="1">
    <citation type="submission" date="2025-08" db="UniProtKB">
        <authorList>
            <consortium name="RefSeq"/>
        </authorList>
    </citation>
    <scope>IDENTIFICATION</scope>
</reference>
<proteinExistence type="predicted"/>